<reference evidence="2" key="1">
    <citation type="submission" date="2019-11" db="EMBL/GenBank/DDBJ databases">
        <title>Bipolaris sorokiniana Genome sequencing.</title>
        <authorList>
            <person name="Wang H."/>
        </authorList>
    </citation>
    <scope>NUCLEOTIDE SEQUENCE</scope>
</reference>
<feature type="compositionally biased region" description="Polar residues" evidence="1">
    <location>
        <begin position="356"/>
        <end position="382"/>
    </location>
</feature>
<dbReference type="EMBL" id="WNKQ01000007">
    <property type="protein sequence ID" value="KAF5850226.1"/>
    <property type="molecule type" value="Genomic_DNA"/>
</dbReference>
<feature type="region of interest" description="Disordered" evidence="1">
    <location>
        <begin position="1"/>
        <end position="42"/>
    </location>
</feature>
<dbReference type="AlphaFoldDB" id="A0A8H5ZHA5"/>
<organism evidence="2 3">
    <name type="scientific">Cochliobolus sativus</name>
    <name type="common">Common root rot and spot blotch fungus</name>
    <name type="synonym">Bipolaris sorokiniana</name>
    <dbReference type="NCBI Taxonomy" id="45130"/>
    <lineage>
        <taxon>Eukaryota</taxon>
        <taxon>Fungi</taxon>
        <taxon>Dikarya</taxon>
        <taxon>Ascomycota</taxon>
        <taxon>Pezizomycotina</taxon>
        <taxon>Dothideomycetes</taxon>
        <taxon>Pleosporomycetidae</taxon>
        <taxon>Pleosporales</taxon>
        <taxon>Pleosporineae</taxon>
        <taxon>Pleosporaceae</taxon>
        <taxon>Bipolaris</taxon>
    </lineage>
</organism>
<feature type="compositionally biased region" description="Polar residues" evidence="1">
    <location>
        <begin position="1"/>
        <end position="34"/>
    </location>
</feature>
<sequence>MGNQSSTPNANKLSKPKTNTNSVNTAYKSDSPECSFSGPADLSSHVDIADAIKLLQQVKKNGSPEDIAALQQVLEMPEENDEPVGEPSSSRRMSAVDKSSSTSLTRRQSLLQTPGVGTRSSPVEARRRTWNSWRSARLEYDDEIKSKSSPHAASHLNLTMAKSSTDIAQADPRPRVSTPCDLDYSQLGSLKPGTLVITNGPASPASSIRASIRPHGEDEDYFSETEPGSSPLMMKSTRRRGHVRSQSAILPATSSLQIVETMEVPLPYETAQSATTVKLVRSADESIHIESPNQSHDSLEAVDNNPVDVAHSVQSSQAHLAPSPSPVSEEDRTVSKDEGFTSDDTHYPKSEDTCRSQDLASGQVASQTTARNLAPPGQSTPVQKKPKNRTKQRPPPRTTDSGYSSGGSLPIDEREQQAGSTYTICSQCQCHSSQPSHGASQRKEGMQPGFPNQNKENMHMSGSSVSAARAVRGIRGPGALVTVQSSRALRPKSSLQVSVNSASSSARSSTSEGLLSPRTPRSVSSKSSFDSAPGKPPKRLHRRRPSQGEALIVQSCQPIPEGKIPDVPADVRAQFERRVTSTPGMDCLTQTYLSKDHVVAEDSKPNAPLPGHTEFQQLVELQVAPPPMPSASSHRRSFSFFRRKSMGDSRETQKAAADIAIEAGYLEHIAASIGTSPYAAVTPDLPKQTVASAASPHRLGAVVPRSKSMVNMDSKAAAEFARAHSRDLAASREMLPQQRRKSFHSLKVEAGEARAMRHRPQNFDVPPVPSIDMAKLSGPNTTQQSKRHSIGTFGPNTGFRPHGHQRSQTAHQLASKSSVSLQKTSQQSMQWEAPSRPRAQRRKTIGEGMRSMDAIAVASSKRASVGPGIKVQGAENLAAWGRYSGGLAYDYEGRGIGVGGSAGTRQVHSCASIKSLHYQHQYGVDLSDVPIMVQRL</sequence>
<feature type="compositionally biased region" description="Polar residues" evidence="1">
    <location>
        <begin position="519"/>
        <end position="530"/>
    </location>
</feature>
<evidence type="ECO:0000313" key="3">
    <source>
        <dbReference type="Proteomes" id="UP000624244"/>
    </source>
</evidence>
<feature type="compositionally biased region" description="Low complexity" evidence="1">
    <location>
        <begin position="425"/>
        <end position="434"/>
    </location>
</feature>
<dbReference type="Proteomes" id="UP000624244">
    <property type="component" value="Unassembled WGS sequence"/>
</dbReference>
<feature type="region of interest" description="Disordered" evidence="1">
    <location>
        <begin position="776"/>
        <end position="839"/>
    </location>
</feature>
<name>A0A8H5ZHA5_COCSA</name>
<feature type="compositionally biased region" description="Basic and acidic residues" evidence="1">
    <location>
        <begin position="329"/>
        <end position="355"/>
    </location>
</feature>
<feature type="compositionally biased region" description="Low complexity" evidence="1">
    <location>
        <begin position="493"/>
        <end position="516"/>
    </location>
</feature>
<comment type="caution">
    <text evidence="2">The sequence shown here is derived from an EMBL/GenBank/DDBJ whole genome shotgun (WGS) entry which is preliminary data.</text>
</comment>
<feature type="region of interest" description="Disordered" evidence="1">
    <location>
        <begin position="218"/>
        <end position="245"/>
    </location>
</feature>
<protein>
    <submittedName>
        <fullName evidence="2">Uncharacterized protein</fullName>
    </submittedName>
</protein>
<evidence type="ECO:0000256" key="1">
    <source>
        <dbReference type="SAM" id="MobiDB-lite"/>
    </source>
</evidence>
<feature type="compositionally biased region" description="Polar residues" evidence="1">
    <location>
        <begin position="806"/>
        <end position="830"/>
    </location>
</feature>
<feature type="compositionally biased region" description="Polar residues" evidence="1">
    <location>
        <begin position="398"/>
        <end position="407"/>
    </location>
</feature>
<evidence type="ECO:0000313" key="2">
    <source>
        <dbReference type="EMBL" id="KAF5850226.1"/>
    </source>
</evidence>
<gene>
    <name evidence="2" type="ORF">GGP41_002464</name>
</gene>
<proteinExistence type="predicted"/>
<feature type="region of interest" description="Disordered" evidence="1">
    <location>
        <begin position="74"/>
        <end position="128"/>
    </location>
</feature>
<feature type="compositionally biased region" description="Basic residues" evidence="1">
    <location>
        <begin position="536"/>
        <end position="545"/>
    </location>
</feature>
<feature type="region of interest" description="Disordered" evidence="1">
    <location>
        <begin position="311"/>
        <end position="467"/>
    </location>
</feature>
<feature type="region of interest" description="Disordered" evidence="1">
    <location>
        <begin position="489"/>
        <end position="546"/>
    </location>
</feature>
<feature type="compositionally biased region" description="Low complexity" evidence="1">
    <location>
        <begin position="99"/>
        <end position="113"/>
    </location>
</feature>
<accession>A0A8H5ZHA5</accession>
<feature type="compositionally biased region" description="Basic residues" evidence="1">
    <location>
        <begin position="384"/>
        <end position="394"/>
    </location>
</feature>